<proteinExistence type="predicted"/>
<accession>C3MM73</accession>
<sequence>MEREDEIERAKILINVMQQYIISGIDDQKIVDNLILTLRSFKGLHVENVIKALYNRDVSRAKEELIKVLRS</sequence>
<dbReference type="AlphaFoldDB" id="C3MM73"/>
<dbReference type="OrthoDB" id="375276at2157"/>
<dbReference type="Proteomes" id="UP000001747">
    <property type="component" value="Chromosome"/>
</dbReference>
<dbReference type="HOGENOM" id="CLU_2730586_0_0_2"/>
<gene>
    <name evidence="1" type="ordered locus">LS215_0604</name>
</gene>
<dbReference type="RefSeq" id="WP_012713110.1">
    <property type="nucleotide sequence ID" value="NC_012589.1"/>
</dbReference>
<reference evidence="1 2" key="1">
    <citation type="journal article" date="2009" name="Proc. Natl. Acad. Sci. U.S.A.">
        <title>Biogeography of the Sulfolobus islandicus pan-genome.</title>
        <authorList>
            <person name="Reno M.L."/>
            <person name="Held N.L."/>
            <person name="Fields C.J."/>
            <person name="Burke P.V."/>
            <person name="Whitaker R.J."/>
        </authorList>
    </citation>
    <scope>NUCLEOTIDE SEQUENCE [LARGE SCALE GENOMIC DNA]</scope>
    <source>
        <strain evidence="2">L.S.2.15 / Lassen #1</strain>
    </source>
</reference>
<evidence type="ECO:0000313" key="1">
    <source>
        <dbReference type="EMBL" id="ACP34696.1"/>
    </source>
</evidence>
<name>C3MM73_SACI2</name>
<organism evidence="1 2">
    <name type="scientific">Saccharolobus islandicus (strain L.S.2.15 / Lassen #1)</name>
    <name type="common">Sulfolobus islandicus</name>
    <dbReference type="NCBI Taxonomy" id="429572"/>
    <lineage>
        <taxon>Archaea</taxon>
        <taxon>Thermoproteota</taxon>
        <taxon>Thermoprotei</taxon>
        <taxon>Sulfolobales</taxon>
        <taxon>Sulfolobaceae</taxon>
        <taxon>Saccharolobus</taxon>
    </lineage>
</organism>
<protein>
    <submittedName>
        <fullName evidence="1">Uncharacterized protein</fullName>
    </submittedName>
</protein>
<dbReference type="KEGG" id="sis:LS215_0604"/>
<dbReference type="EMBL" id="CP001399">
    <property type="protein sequence ID" value="ACP34696.1"/>
    <property type="molecule type" value="Genomic_DNA"/>
</dbReference>
<dbReference type="GeneID" id="7798770"/>
<evidence type="ECO:0000313" key="2">
    <source>
        <dbReference type="Proteomes" id="UP000001747"/>
    </source>
</evidence>